<dbReference type="OrthoDB" id="7250553at2"/>
<keyword evidence="4" id="KW-1185">Reference proteome</keyword>
<name>A0A516H0S3_9PROT</name>
<dbReference type="Pfam" id="PF03401">
    <property type="entry name" value="TctC"/>
    <property type="match status" value="1"/>
</dbReference>
<protein>
    <submittedName>
        <fullName evidence="3">Tripartite tricarboxylate transporter substrate binding protein BugD</fullName>
    </submittedName>
</protein>
<accession>A0A516H0S3</accession>
<dbReference type="RefSeq" id="WP_144068326.1">
    <property type="nucleotide sequence ID" value="NZ_CP041636.1"/>
</dbReference>
<dbReference type="InterPro" id="IPR042100">
    <property type="entry name" value="Bug_dom1"/>
</dbReference>
<dbReference type="Gene3D" id="3.40.190.150">
    <property type="entry name" value="Bordetella uptake gene, domain 1"/>
    <property type="match status" value="1"/>
</dbReference>
<evidence type="ECO:0000313" key="4">
    <source>
        <dbReference type="Proteomes" id="UP000317496"/>
    </source>
</evidence>
<reference evidence="3 4" key="1">
    <citation type="submission" date="2019-07" db="EMBL/GenBank/DDBJ databases">
        <title>Genome sequencing for Ferrovibrio sp. K5.</title>
        <authorList>
            <person name="Park S.-J."/>
        </authorList>
    </citation>
    <scope>NUCLEOTIDE SEQUENCE [LARGE SCALE GENOMIC DNA]</scope>
    <source>
        <strain evidence="3 4">K5</strain>
    </source>
</reference>
<dbReference type="EMBL" id="CP041636">
    <property type="protein sequence ID" value="QDO97345.1"/>
    <property type="molecule type" value="Genomic_DNA"/>
</dbReference>
<dbReference type="KEGG" id="fer:FNB15_08730"/>
<feature type="signal peptide" evidence="2">
    <location>
        <begin position="1"/>
        <end position="21"/>
    </location>
</feature>
<comment type="similarity">
    <text evidence="1">Belongs to the UPF0065 (bug) family.</text>
</comment>
<dbReference type="AlphaFoldDB" id="A0A516H0S3"/>
<evidence type="ECO:0000256" key="1">
    <source>
        <dbReference type="ARBA" id="ARBA00006987"/>
    </source>
</evidence>
<sequence>MRHLMIAAALLPVLAAAPALAQAWPSKPITVVVPYAAGGPTDTVARLTALGLSRQLNNHTVVVENATGAGGTIGANRVATAEPDGHTLLVHHVGISTAATLYRKLPYDTRTSFAPIALLTDSAMTIIARDDFPPNTLPELVAHLKKEGNKVSYGNAGIGAASHLCGMLMMSAMDVQLNTVGYRGNAPVMQDLLGKTLDMTCDQATNTTGQIKAKKVKAYAITTKQRLADLPDLPTADEAGLKGFEVNVWHALYAPKGTPEATVQKLAGAVRGLLKDAEIVKRFADINTTVASDARATPAALKAHLDAEIEKWAPLIKAAGQYAD</sequence>
<dbReference type="PANTHER" id="PTHR42928:SF5">
    <property type="entry name" value="BLR1237 PROTEIN"/>
    <property type="match status" value="1"/>
</dbReference>
<evidence type="ECO:0000256" key="2">
    <source>
        <dbReference type="SAM" id="SignalP"/>
    </source>
</evidence>
<gene>
    <name evidence="3" type="ORF">FNB15_08730</name>
</gene>
<organism evidence="3 4">
    <name type="scientific">Ferrovibrio terrae</name>
    <dbReference type="NCBI Taxonomy" id="2594003"/>
    <lineage>
        <taxon>Bacteria</taxon>
        <taxon>Pseudomonadati</taxon>
        <taxon>Pseudomonadota</taxon>
        <taxon>Alphaproteobacteria</taxon>
        <taxon>Rhodospirillales</taxon>
        <taxon>Rhodospirillaceae</taxon>
        <taxon>Ferrovibrio</taxon>
    </lineage>
</organism>
<dbReference type="SUPFAM" id="SSF53850">
    <property type="entry name" value="Periplasmic binding protein-like II"/>
    <property type="match status" value="1"/>
</dbReference>
<dbReference type="InterPro" id="IPR005064">
    <property type="entry name" value="BUG"/>
</dbReference>
<proteinExistence type="inferred from homology"/>
<dbReference type="Proteomes" id="UP000317496">
    <property type="component" value="Chromosome"/>
</dbReference>
<dbReference type="PANTHER" id="PTHR42928">
    <property type="entry name" value="TRICARBOXYLATE-BINDING PROTEIN"/>
    <property type="match status" value="1"/>
</dbReference>
<feature type="chain" id="PRO_5022178655" evidence="2">
    <location>
        <begin position="22"/>
        <end position="324"/>
    </location>
</feature>
<evidence type="ECO:0000313" key="3">
    <source>
        <dbReference type="EMBL" id="QDO97345.1"/>
    </source>
</evidence>
<keyword evidence="2" id="KW-0732">Signal</keyword>
<dbReference type="PIRSF" id="PIRSF017082">
    <property type="entry name" value="YflP"/>
    <property type="match status" value="1"/>
</dbReference>
<dbReference type="Gene3D" id="3.40.190.10">
    <property type="entry name" value="Periplasmic binding protein-like II"/>
    <property type="match status" value="1"/>
</dbReference>